<evidence type="ECO:0000313" key="4">
    <source>
        <dbReference type="EMBL" id="KAK1737705.1"/>
    </source>
</evidence>
<keyword evidence="2" id="KW-1133">Transmembrane helix</keyword>
<feature type="region of interest" description="Disordered" evidence="1">
    <location>
        <begin position="121"/>
        <end position="144"/>
    </location>
</feature>
<keyword evidence="3" id="KW-0732">Signal</keyword>
<feature type="signal peptide" evidence="3">
    <location>
        <begin position="1"/>
        <end position="29"/>
    </location>
</feature>
<evidence type="ECO:0000256" key="3">
    <source>
        <dbReference type="SAM" id="SignalP"/>
    </source>
</evidence>
<reference evidence="4" key="1">
    <citation type="submission" date="2023-06" db="EMBL/GenBank/DDBJ databases">
        <title>Survivors Of The Sea: Transcriptome response of Skeletonema marinoi to long-term dormancy.</title>
        <authorList>
            <person name="Pinder M.I.M."/>
            <person name="Kourtchenko O."/>
            <person name="Robertson E.K."/>
            <person name="Larsson T."/>
            <person name="Maumus F."/>
            <person name="Osuna-Cruz C.M."/>
            <person name="Vancaester E."/>
            <person name="Stenow R."/>
            <person name="Vandepoele K."/>
            <person name="Ploug H."/>
            <person name="Bruchert V."/>
            <person name="Godhe A."/>
            <person name="Topel M."/>
        </authorList>
    </citation>
    <scope>NUCLEOTIDE SEQUENCE</scope>
    <source>
        <strain evidence="4">R05AC</strain>
    </source>
</reference>
<evidence type="ECO:0000256" key="2">
    <source>
        <dbReference type="SAM" id="Phobius"/>
    </source>
</evidence>
<evidence type="ECO:0000313" key="5">
    <source>
        <dbReference type="Proteomes" id="UP001224775"/>
    </source>
</evidence>
<keyword evidence="5" id="KW-1185">Reference proteome</keyword>
<comment type="caution">
    <text evidence="4">The sequence shown here is derived from an EMBL/GenBank/DDBJ whole genome shotgun (WGS) entry which is preliminary data.</text>
</comment>
<gene>
    <name evidence="4" type="ORF">QTG54_011477</name>
</gene>
<feature type="compositionally biased region" description="Low complexity" evidence="1">
    <location>
        <begin position="776"/>
        <end position="791"/>
    </location>
</feature>
<sequence>MTNHRHRHHYTSSILSLLLLTVTVTVTAAQPPLRYLTRPTAIWNQAIQTIPSQNNAIVLSPDKSWLYVTSVDLGTLSKLNPANGKFVQYYDKVGVEAKEGGRFVYGQGGIEFYTDDDSDDKLLESASGDNEGTTGTNNDSATNNINANASGGGVGSYLLYWVLDVSQQGYYSKVVCVEHDDDPNSEQIVVRWVATLSGILNGMPKIGSDGKFIYLTINADTNTPISVTTNDSTNDSTTTATDGGEGEGVSPSDEPPASSSTNDEPAATPYWFLNVDDNDGTNNSSSSIICDYGTEFPDQVSINGTSVNATLFETRDECCAAQPLACEELPVVVGGNGTTSDEMTATTTTSTTGEPAEATSSEGGAATTDVPDGPPAEGEPTTEQTGRQLQAPEKSGRFIILNADTGNVVYSFDSRSDFTIRKHDFGPLGIARRPAYGNYAGGEGNTNDVVMWGSGSGTQNDDSVGETLLFQLPKGFDTTSLASSASLVNQFETRVMESVSWTTEIAPTFSKDGLSVYFLISGDRLTGWNKGQSFDIAPNVGPVNLSTTNSDTGRIQRPMVLTNDGKTVLVGVRDTMYAVDVSSSPASISWQLDTFGSGAAFTTPQITPDGTMAYFGKTGALHAVNLNDSSLLWEDTNGYVDPFSSTSQITMADFSLDASGQILYYCHGGSDTITALRIGELVPTEEPTVTPSVAPSAIASMSPSMSMAPTLSMVPTHGSDYIFPSVSPSVTLSDAPSLLPSVKPTVSPTKSPYPTITDESVAIQPDFTFDVNVDAPTPTASPSNTTATATIAGGGGNPTSTSLASTKENENSSSFPLSMPAIIGIAVGGGVGLILLLGSLCYVCRKKPCKGGGGEDDGVDTDWQSSNEAKRQMQLSSGGGGGGLGGGGEGQNQHDQTPFQYGDEESDGHGGGPLKW</sequence>
<dbReference type="SUPFAM" id="SSF82171">
    <property type="entry name" value="DPP6 N-terminal domain-like"/>
    <property type="match status" value="1"/>
</dbReference>
<feature type="transmembrane region" description="Helical" evidence="2">
    <location>
        <begin position="821"/>
        <end position="843"/>
    </location>
</feature>
<protein>
    <submittedName>
        <fullName evidence="4">Uncharacterized protein</fullName>
    </submittedName>
</protein>
<feature type="region of interest" description="Disordered" evidence="1">
    <location>
        <begin position="776"/>
        <end position="813"/>
    </location>
</feature>
<dbReference type="AlphaFoldDB" id="A0AAD8Y2N5"/>
<feature type="compositionally biased region" description="Low complexity" evidence="1">
    <location>
        <begin position="135"/>
        <end position="144"/>
    </location>
</feature>
<organism evidence="4 5">
    <name type="scientific">Skeletonema marinoi</name>
    <dbReference type="NCBI Taxonomy" id="267567"/>
    <lineage>
        <taxon>Eukaryota</taxon>
        <taxon>Sar</taxon>
        <taxon>Stramenopiles</taxon>
        <taxon>Ochrophyta</taxon>
        <taxon>Bacillariophyta</taxon>
        <taxon>Coscinodiscophyceae</taxon>
        <taxon>Thalassiosirophycidae</taxon>
        <taxon>Thalassiosirales</taxon>
        <taxon>Skeletonemataceae</taxon>
        <taxon>Skeletonema</taxon>
        <taxon>Skeletonema marinoi-dohrnii complex</taxon>
    </lineage>
</organism>
<accession>A0AAD8Y2N5</accession>
<dbReference type="EMBL" id="JATAAI010000023">
    <property type="protein sequence ID" value="KAK1737705.1"/>
    <property type="molecule type" value="Genomic_DNA"/>
</dbReference>
<proteinExistence type="predicted"/>
<feature type="chain" id="PRO_5042277247" evidence="3">
    <location>
        <begin position="30"/>
        <end position="916"/>
    </location>
</feature>
<evidence type="ECO:0000256" key="1">
    <source>
        <dbReference type="SAM" id="MobiDB-lite"/>
    </source>
</evidence>
<dbReference type="InterPro" id="IPR015943">
    <property type="entry name" value="WD40/YVTN_repeat-like_dom_sf"/>
</dbReference>
<dbReference type="Proteomes" id="UP001224775">
    <property type="component" value="Unassembled WGS sequence"/>
</dbReference>
<feature type="compositionally biased region" description="Low complexity" evidence="1">
    <location>
        <begin position="338"/>
        <end position="362"/>
    </location>
</feature>
<feature type="region of interest" description="Disordered" evidence="1">
    <location>
        <begin position="224"/>
        <end position="278"/>
    </location>
</feature>
<feature type="region of interest" description="Disordered" evidence="1">
    <location>
        <begin position="852"/>
        <end position="916"/>
    </location>
</feature>
<feature type="compositionally biased region" description="Gly residues" evidence="1">
    <location>
        <begin position="877"/>
        <end position="890"/>
    </location>
</feature>
<keyword evidence="2" id="KW-0472">Membrane</keyword>
<keyword evidence="2" id="KW-0812">Transmembrane</keyword>
<feature type="compositionally biased region" description="Low complexity" evidence="1">
    <location>
        <begin position="228"/>
        <end position="242"/>
    </location>
</feature>
<feature type="region of interest" description="Disordered" evidence="1">
    <location>
        <begin position="337"/>
        <end position="394"/>
    </location>
</feature>
<name>A0AAD8Y2N5_9STRA</name>
<dbReference type="Gene3D" id="2.130.10.10">
    <property type="entry name" value="YVTN repeat-like/Quinoprotein amine dehydrogenase"/>
    <property type="match status" value="1"/>
</dbReference>
<feature type="compositionally biased region" description="Polar residues" evidence="1">
    <location>
        <begin position="798"/>
        <end position="813"/>
    </location>
</feature>